<dbReference type="CDD" id="cd01650">
    <property type="entry name" value="RT_nLTR_like"/>
    <property type="match status" value="1"/>
</dbReference>
<name>A0A803NRA4_CANSA</name>
<feature type="domain" description="CCHC-type" evidence="3">
    <location>
        <begin position="310"/>
        <end position="323"/>
    </location>
</feature>
<dbReference type="EMBL" id="UZAU01000018">
    <property type="status" value="NOT_ANNOTATED_CDS"/>
    <property type="molecule type" value="Genomic_DNA"/>
</dbReference>
<dbReference type="SUPFAM" id="SSF56672">
    <property type="entry name" value="DNA/RNA polymerases"/>
    <property type="match status" value="1"/>
</dbReference>
<dbReference type="Pfam" id="PF14111">
    <property type="entry name" value="DUF4283"/>
    <property type="match status" value="1"/>
</dbReference>
<organism evidence="4 5">
    <name type="scientific">Cannabis sativa</name>
    <name type="common">Hemp</name>
    <name type="synonym">Marijuana</name>
    <dbReference type="NCBI Taxonomy" id="3483"/>
    <lineage>
        <taxon>Eukaryota</taxon>
        <taxon>Viridiplantae</taxon>
        <taxon>Streptophyta</taxon>
        <taxon>Embryophyta</taxon>
        <taxon>Tracheophyta</taxon>
        <taxon>Spermatophyta</taxon>
        <taxon>Magnoliopsida</taxon>
        <taxon>eudicotyledons</taxon>
        <taxon>Gunneridae</taxon>
        <taxon>Pentapetalae</taxon>
        <taxon>rosids</taxon>
        <taxon>fabids</taxon>
        <taxon>Rosales</taxon>
        <taxon>Cannabaceae</taxon>
        <taxon>Cannabis</taxon>
    </lineage>
</organism>
<dbReference type="PANTHER" id="PTHR31635">
    <property type="entry name" value="REVERSE TRANSCRIPTASE DOMAIN-CONTAINING PROTEIN-RELATED"/>
    <property type="match status" value="1"/>
</dbReference>
<accession>A0A803NRA4</accession>
<keyword evidence="1" id="KW-0863">Zinc-finger</keyword>
<dbReference type="PROSITE" id="PS50158">
    <property type="entry name" value="ZF_CCHC"/>
    <property type="match status" value="1"/>
</dbReference>
<dbReference type="PANTHER" id="PTHR31635:SF196">
    <property type="entry name" value="REVERSE TRANSCRIPTASE DOMAIN-CONTAINING PROTEIN-RELATED"/>
    <property type="match status" value="1"/>
</dbReference>
<evidence type="ECO:0000256" key="1">
    <source>
        <dbReference type="PROSITE-ProRule" id="PRU00047"/>
    </source>
</evidence>
<feature type="region of interest" description="Disordered" evidence="2">
    <location>
        <begin position="515"/>
        <end position="548"/>
    </location>
</feature>
<dbReference type="Gramene" id="evm.model.01.890">
    <property type="protein sequence ID" value="cds.evm.model.01.890"/>
    <property type="gene ID" value="evm.TU.01.890"/>
</dbReference>
<keyword evidence="1" id="KW-0479">Metal-binding</keyword>
<dbReference type="Gene3D" id="3.60.10.10">
    <property type="entry name" value="Endonuclease/exonuclease/phosphatase"/>
    <property type="match status" value="1"/>
</dbReference>
<dbReference type="SUPFAM" id="SSF56219">
    <property type="entry name" value="DNase I-like"/>
    <property type="match status" value="1"/>
</dbReference>
<dbReference type="InterPro" id="IPR002156">
    <property type="entry name" value="RNaseH_domain"/>
</dbReference>
<dbReference type="InterPro" id="IPR025836">
    <property type="entry name" value="Zn_knuckle_CX2CX4HX4C"/>
</dbReference>
<sequence length="1597" mass="182278">MEKTTTSTVITIHDDTDSSSQELGVCGKLLTMIRRISSRQASPVMTPRGSSRSSHRNHSAVKFIDIRWRPKEQTESARGEGEKTRAIAMKPFPEGIPPKPDLTMEDLLDQTGNLRVEDEDGWEVNEERESEVGKSCLLGRFCSNKNMNRNLIRTILGRVWGLAEVDWGVKIKKVTTEASFLIFSFKNESDLSRIVNKSPWMLNNGVLILQRFSKLPSKWEEEMNRFPLMGRVLNLPTKAITKNNMLRLASMAGEVIEIQKEEVTKITVNGYFWFKVWISIDKPLCPRFLYSNSGARIWLPFRYERLPYMCFSCGKIGHDFRSCVKHPVTVVNGEDRSSAAFGAWLKIDDKSLGQKKITANTDAGDNGINFIQPAGSFKGNRELEKFQSVEVKTWNSGHTSGGIQESDSTPRITNQNSLRGEVPISKTSFPFEFVNLMDNFDAKRVGKDFEKEGGSGVKRRADSCEIWNRGTGLVNETGKRFHREDKGVQERSEVLVSNKGEEWIDIPITLDRSFGSEKSGQKGGRKKRVVAKKNGQEARKSRGALGGTESPRAMSIMFWNVQGLGNPWTLKTLCSHVKDYHPGMYSFPKLDLMKQRWKEFELCAIVENGLGFSWRFTGFYGSPDPGGRKFTWQLMERLRDLIQGAWVCGGDFNEVLKVEEKKGGCLKNDSQIRDFQRAISYCNFKEIRMSVGEFTWCNGGQQSLVFEKLDRVMANTKWIQSFCESSVTLLPWWSSDHRPMILTFSHVKDQANKTSNWRSRFHYEQAWAEEEDCGRIVESVWLDNSNWGSPQGVRGRINVCGEALKEWNKDKKADLKARTKKLKKDLKHLSTLSGEEDWKTRRTIERELNAAKVKDEILWKQRSRALWLTHGDCNTKYFHHKASQRKKKNIISGLFDDQRRWCTKDNEIEDILVRFYSDRFSSSDPYPNMEEILARCVSNRLSFHDNAMLMEEFTAEEVKEAIGQIHPLKAPRKDGLPGFFYHNHWTKVGHEVITTCLEVLNKNKDCSSLNDTLLCLIPKVKKPTMVGDYRPLSLCNVAYKVISKCLANRMKLSLDKVISENQSAFIKGRQIQDNAILGFESLHCLKKGRFGNGRKMALKLDMSKANDRVEWDFIEAMMKCLGYEENWIVKIMGCVKTFGLMEKRLTHLLFADDSLIFLDANIEEGAALGEVLRLYSAMSGQCINFNKSSLSVGRKIRHTDGQRLANSLGVTFIENHTKYLGLRAFLGRNKREVFGQIRNMVWEKLQGWKMGLFSQAGREVLIKSIIQAILVYLMSCFRLTKGLIREIQSLIARFWWGSTKDKHQIHWGNWDKLCKDKWFGGMGFRDLEDFNQALLSKQGWKLVTNPNSLFAQVLKALYYPNSEFLTAGLRNCCSNIWRGIIWGRELILKGSRWRVTDGNKIRINEDRWIPREAPFLLRTPAMVPPNAYVSSLMDDAGEWNIETLKETMHEDDIPWILGIQTRKDGGEDDRMWHDTINKKYTVDSGDKIIQMEKQGAETSNKSIGCGIAAVIRDNGGCLLAAEAGVQTGQFSILMAEVLAIKLGLNLVQRMKAKPFYVSSDNITATKHLKSKTASRADWGGSSVGDFLLNSFRWLCGN</sequence>
<dbReference type="InterPro" id="IPR025558">
    <property type="entry name" value="DUF4283"/>
</dbReference>
<dbReference type="InterPro" id="IPR001878">
    <property type="entry name" value="Znf_CCHC"/>
</dbReference>
<proteinExistence type="predicted"/>
<dbReference type="Pfam" id="PF00078">
    <property type="entry name" value="RVT_1"/>
    <property type="match status" value="1"/>
</dbReference>
<dbReference type="InterPro" id="IPR036691">
    <property type="entry name" value="Endo/exonu/phosph_ase_sf"/>
</dbReference>
<dbReference type="GO" id="GO:0008270">
    <property type="term" value="F:zinc ion binding"/>
    <property type="evidence" value="ECO:0007669"/>
    <property type="project" value="UniProtKB-KW"/>
</dbReference>
<evidence type="ECO:0000256" key="2">
    <source>
        <dbReference type="SAM" id="MobiDB-lite"/>
    </source>
</evidence>
<reference evidence="4" key="1">
    <citation type="submission" date="2018-11" db="EMBL/GenBank/DDBJ databases">
        <authorList>
            <person name="Grassa J C."/>
        </authorList>
    </citation>
    <scope>NUCLEOTIDE SEQUENCE [LARGE SCALE GENOMIC DNA]</scope>
</reference>
<dbReference type="Proteomes" id="UP000596661">
    <property type="component" value="Chromosome 1"/>
</dbReference>
<evidence type="ECO:0000259" key="3">
    <source>
        <dbReference type="PROSITE" id="PS50158"/>
    </source>
</evidence>
<dbReference type="GO" id="GO:0003676">
    <property type="term" value="F:nucleic acid binding"/>
    <property type="evidence" value="ECO:0007669"/>
    <property type="project" value="InterPro"/>
</dbReference>
<dbReference type="Pfam" id="PF14392">
    <property type="entry name" value="zf-CCHC_4"/>
    <property type="match status" value="1"/>
</dbReference>
<protein>
    <recommendedName>
        <fullName evidence="3">CCHC-type domain-containing protein</fullName>
    </recommendedName>
</protein>
<reference evidence="4" key="2">
    <citation type="submission" date="2021-03" db="UniProtKB">
        <authorList>
            <consortium name="EnsemblPlants"/>
        </authorList>
    </citation>
    <scope>IDENTIFICATION</scope>
</reference>
<dbReference type="EnsemblPlants" id="evm.model.01.890">
    <property type="protein sequence ID" value="cds.evm.model.01.890"/>
    <property type="gene ID" value="evm.TU.01.890"/>
</dbReference>
<feature type="region of interest" description="Disordered" evidence="2">
    <location>
        <begin position="39"/>
        <end position="58"/>
    </location>
</feature>
<evidence type="ECO:0000313" key="4">
    <source>
        <dbReference type="EnsemblPlants" id="cds.evm.model.01.890"/>
    </source>
</evidence>
<dbReference type="GO" id="GO:0004523">
    <property type="term" value="F:RNA-DNA hybrid ribonuclease activity"/>
    <property type="evidence" value="ECO:0007669"/>
    <property type="project" value="InterPro"/>
</dbReference>
<evidence type="ECO:0000313" key="5">
    <source>
        <dbReference type="Proteomes" id="UP000596661"/>
    </source>
</evidence>
<keyword evidence="1" id="KW-0862">Zinc</keyword>
<dbReference type="InterPro" id="IPR043502">
    <property type="entry name" value="DNA/RNA_pol_sf"/>
</dbReference>
<keyword evidence="5" id="KW-1185">Reference proteome</keyword>
<feature type="region of interest" description="Disordered" evidence="2">
    <location>
        <begin position="396"/>
        <end position="415"/>
    </location>
</feature>
<dbReference type="InterPro" id="IPR000477">
    <property type="entry name" value="RT_dom"/>
</dbReference>
<dbReference type="Pfam" id="PF13456">
    <property type="entry name" value="RVT_3"/>
    <property type="match status" value="1"/>
</dbReference>